<dbReference type="RefSeq" id="WP_284874803.1">
    <property type="nucleotide sequence ID" value="NZ_CP126970.1"/>
</dbReference>
<organism evidence="1 2">
    <name type="scientific">Corynebacterium suedekumii</name>
    <dbReference type="NCBI Taxonomy" id="3049801"/>
    <lineage>
        <taxon>Bacteria</taxon>
        <taxon>Bacillati</taxon>
        <taxon>Actinomycetota</taxon>
        <taxon>Actinomycetes</taxon>
        <taxon>Mycobacteriales</taxon>
        <taxon>Corynebacteriaceae</taxon>
        <taxon>Corynebacterium</taxon>
    </lineage>
</organism>
<dbReference type="Proteomes" id="UP001238805">
    <property type="component" value="Chromosome"/>
</dbReference>
<protein>
    <submittedName>
        <fullName evidence="1">Uncharacterized protein</fullName>
    </submittedName>
</protein>
<gene>
    <name evidence="1" type="ORF">QP029_13760</name>
</gene>
<evidence type="ECO:0000313" key="1">
    <source>
        <dbReference type="EMBL" id="WIM70213.1"/>
    </source>
</evidence>
<dbReference type="InterPro" id="IPR029058">
    <property type="entry name" value="AB_hydrolase_fold"/>
</dbReference>
<evidence type="ECO:0000313" key="2">
    <source>
        <dbReference type="Proteomes" id="UP001238805"/>
    </source>
</evidence>
<dbReference type="EMBL" id="CP126970">
    <property type="protein sequence ID" value="WIM70213.1"/>
    <property type="molecule type" value="Genomic_DNA"/>
</dbReference>
<sequence>MEKRAINVNGPVVEYSSVVEFLSRNFTPTGLISIDQGLPLHLHWTDAGADTTLVMFSGATSTRIPTVPAFEGFATTRDLSANVLLVSDPSIILDRKMTIGWYAGHNRAPDFQQELQEIVASLAEGTRVVFFGTSGGGFPALEQASRVSGSTALVVNPLTHVNYERREAVDLYLKNAWNMENPEDPDEVPFVNSVIPIYEKPVDASVLCIHNINDTRHLKHYWNPFVKVAHPSNQICTIKPDLGPGHVGPDKKTMVELFRMVTVMPEFGNLVDCVTAMPITREV</sequence>
<reference evidence="1 2" key="1">
    <citation type="submission" date="2023-05" db="EMBL/GenBank/DDBJ databases">
        <title>Corynebacterium suedekumii sp. nov. and Corynebacterium breve sp. nov. isolated from raw cow's milk.</title>
        <authorList>
            <person name="Baer M.K."/>
            <person name="Mehl L."/>
            <person name="Hellmuth R."/>
            <person name="Marke G."/>
            <person name="Lipski A."/>
        </authorList>
    </citation>
    <scope>NUCLEOTIDE SEQUENCE [LARGE SCALE GENOMIC DNA]</scope>
    <source>
        <strain evidence="1 2">LM112</strain>
    </source>
</reference>
<accession>A0ABY8VL34</accession>
<keyword evidence="2" id="KW-1185">Reference proteome</keyword>
<dbReference type="SUPFAM" id="SSF53474">
    <property type="entry name" value="alpha/beta-Hydrolases"/>
    <property type="match status" value="1"/>
</dbReference>
<proteinExistence type="predicted"/>
<name>A0ABY8VL34_9CORY</name>